<dbReference type="InterPro" id="IPR003658">
    <property type="entry name" value="Anti-sigma_ant"/>
</dbReference>
<dbReference type="InterPro" id="IPR004629">
    <property type="entry name" value="WecG_TagA_CpsF"/>
</dbReference>
<dbReference type="InterPro" id="IPR002645">
    <property type="entry name" value="STAS_dom"/>
</dbReference>
<evidence type="ECO:0000256" key="1">
    <source>
        <dbReference type="ARBA" id="ARBA00009013"/>
    </source>
</evidence>
<reference evidence="6 7" key="1">
    <citation type="submission" date="2017-02" db="EMBL/GenBank/DDBJ databases">
        <authorList>
            <person name="Peterson S.W."/>
        </authorList>
    </citation>
    <scope>NUCLEOTIDE SEQUENCE [LARGE SCALE GENOMIC DNA]</scope>
    <source>
        <strain evidence="6 7">DSM 18034</strain>
    </source>
</reference>
<dbReference type="GO" id="GO:0043856">
    <property type="term" value="F:anti-sigma factor antagonist activity"/>
    <property type="evidence" value="ECO:0007669"/>
    <property type="project" value="InterPro"/>
</dbReference>
<dbReference type="Pfam" id="PF01740">
    <property type="entry name" value="STAS"/>
    <property type="match status" value="2"/>
</dbReference>
<dbReference type="RefSeq" id="WP_159445994.1">
    <property type="nucleotide sequence ID" value="NZ_FUYA01000009.1"/>
</dbReference>
<evidence type="ECO:0000313" key="7">
    <source>
        <dbReference type="Proteomes" id="UP000189733"/>
    </source>
</evidence>
<dbReference type="CDD" id="cd07043">
    <property type="entry name" value="STAS_anti-anti-sigma_factors"/>
    <property type="match status" value="2"/>
</dbReference>
<gene>
    <name evidence="6" type="ORF">SAMN02745702_02480</name>
</gene>
<keyword evidence="3" id="KW-0808">Transferase</keyword>
<dbReference type="PANTHER" id="PTHR34136">
    <property type="match status" value="1"/>
</dbReference>
<evidence type="ECO:0000256" key="3">
    <source>
        <dbReference type="ARBA" id="ARBA00022679"/>
    </source>
</evidence>
<dbReference type="AlphaFoldDB" id="A0A1T4WPK9"/>
<dbReference type="PROSITE" id="PS50801">
    <property type="entry name" value="STAS"/>
    <property type="match status" value="2"/>
</dbReference>
<evidence type="ECO:0000259" key="5">
    <source>
        <dbReference type="PROSITE" id="PS50801"/>
    </source>
</evidence>
<dbReference type="STRING" id="1121442.SAMN02745702_02480"/>
<dbReference type="NCBIfam" id="TIGR00696">
    <property type="entry name" value="wecG_tagA_cpsF"/>
    <property type="match status" value="1"/>
</dbReference>
<evidence type="ECO:0000313" key="6">
    <source>
        <dbReference type="EMBL" id="SKA79047.1"/>
    </source>
</evidence>
<dbReference type="Gene3D" id="3.30.750.24">
    <property type="entry name" value="STAS domain"/>
    <property type="match status" value="2"/>
</dbReference>
<dbReference type="NCBIfam" id="TIGR00377">
    <property type="entry name" value="ant_ant_sig"/>
    <property type="match status" value="1"/>
</dbReference>
<sequence>MPDSARDEKTFRPERERELVVLMGIPLDNLSMDETVDRLEEFVESGRPHYVATANVNFVVAAHRDEEFMEVVRMADLITADGMPLIWASSKLGLPLKERVTGSDLVPRLIELAARRNWGIFFLGGAPGVGEEAARRLHESYPDLRIGHYSPEFTPLLEMDQETVFREVQSFRPQFLFVSLGAGKAEKWLRMNSAQIGVPVAIGVGATIDFLAGRVSRAPEWMKKTGLEWFYRFLQEPRRMFGRYFRDFWAFARLYRAERRSFLERQKTADSTRSEMRMQEDGSGKICIVDGRFDSMTADGIAHNAEGELEKGNGVALDLSGVTFMDSRGLGVLVALEKMARKNNVPFAIGAASEDAMRVIRLGRLEDFLPLHESMAAARKLVMAGREDSLLELGREGEATRVRLLGRLDADSFQAMKKKLLGAVDEAERGVHRVELDLSHVDFMDSTGLTAIILMHKACVQHGIELDIVALSEPVARLFALTKMEAYLNLTGAKAS</sequence>
<accession>A0A1T4WPK9</accession>
<dbReference type="GO" id="GO:0016758">
    <property type="term" value="F:hexosyltransferase activity"/>
    <property type="evidence" value="ECO:0007669"/>
    <property type="project" value="TreeGrafter"/>
</dbReference>
<dbReference type="SUPFAM" id="SSF52091">
    <property type="entry name" value="SpoIIaa-like"/>
    <property type="match status" value="2"/>
</dbReference>
<evidence type="ECO:0000256" key="2">
    <source>
        <dbReference type="ARBA" id="ARBA00022676"/>
    </source>
</evidence>
<keyword evidence="7" id="KW-1185">Reference proteome</keyword>
<dbReference type="InterPro" id="IPR036513">
    <property type="entry name" value="STAS_dom_sf"/>
</dbReference>
<dbReference type="Proteomes" id="UP000189733">
    <property type="component" value="Unassembled WGS sequence"/>
</dbReference>
<dbReference type="OrthoDB" id="9808602at2"/>
<comment type="similarity">
    <text evidence="1 4">Belongs to the anti-sigma-factor antagonist family.</text>
</comment>
<dbReference type="CDD" id="cd06533">
    <property type="entry name" value="Glyco_transf_WecG_TagA"/>
    <property type="match status" value="1"/>
</dbReference>
<evidence type="ECO:0000256" key="4">
    <source>
        <dbReference type="RuleBase" id="RU003749"/>
    </source>
</evidence>
<proteinExistence type="inferred from homology"/>
<keyword evidence="2" id="KW-0328">Glycosyltransferase</keyword>
<dbReference type="Pfam" id="PF03808">
    <property type="entry name" value="Glyco_tran_WecG"/>
    <property type="match status" value="1"/>
</dbReference>
<dbReference type="PANTHER" id="PTHR34136:SF1">
    <property type="entry name" value="UDP-N-ACETYL-D-MANNOSAMINURONIC ACID TRANSFERASE"/>
    <property type="match status" value="1"/>
</dbReference>
<name>A0A1T4WPK9_9BACT</name>
<feature type="domain" description="STAS" evidence="5">
    <location>
        <begin position="402"/>
        <end position="496"/>
    </location>
</feature>
<feature type="domain" description="STAS" evidence="5">
    <location>
        <begin position="274"/>
        <end position="382"/>
    </location>
</feature>
<organism evidence="6 7">
    <name type="scientific">Desulfobaculum bizertense DSM 18034</name>
    <dbReference type="NCBI Taxonomy" id="1121442"/>
    <lineage>
        <taxon>Bacteria</taxon>
        <taxon>Pseudomonadati</taxon>
        <taxon>Thermodesulfobacteriota</taxon>
        <taxon>Desulfovibrionia</taxon>
        <taxon>Desulfovibrionales</taxon>
        <taxon>Desulfovibrionaceae</taxon>
        <taxon>Desulfobaculum</taxon>
    </lineage>
</organism>
<protein>
    <recommendedName>
        <fullName evidence="4">Anti-sigma factor antagonist</fullName>
    </recommendedName>
</protein>
<dbReference type="EMBL" id="FUYA01000009">
    <property type="protein sequence ID" value="SKA79047.1"/>
    <property type="molecule type" value="Genomic_DNA"/>
</dbReference>